<dbReference type="AlphaFoldDB" id="A0A7S4RUE0"/>
<organism evidence="2">
    <name type="scientific">Ditylum brightwellii</name>
    <dbReference type="NCBI Taxonomy" id="49249"/>
    <lineage>
        <taxon>Eukaryota</taxon>
        <taxon>Sar</taxon>
        <taxon>Stramenopiles</taxon>
        <taxon>Ochrophyta</taxon>
        <taxon>Bacillariophyta</taxon>
        <taxon>Mediophyceae</taxon>
        <taxon>Lithodesmiophycidae</taxon>
        <taxon>Lithodesmiales</taxon>
        <taxon>Lithodesmiaceae</taxon>
        <taxon>Ditylum</taxon>
    </lineage>
</organism>
<reference evidence="2" key="1">
    <citation type="submission" date="2021-01" db="EMBL/GenBank/DDBJ databases">
        <authorList>
            <person name="Corre E."/>
            <person name="Pelletier E."/>
            <person name="Niang G."/>
            <person name="Scheremetjew M."/>
            <person name="Finn R."/>
            <person name="Kale V."/>
            <person name="Holt S."/>
            <person name="Cochrane G."/>
            <person name="Meng A."/>
            <person name="Brown T."/>
            <person name="Cohen L."/>
        </authorList>
    </citation>
    <scope>NUCLEOTIDE SEQUENCE</scope>
    <source>
        <strain evidence="2">GSO104</strain>
    </source>
</reference>
<accession>A0A7S4RUE0</accession>
<keyword evidence="1" id="KW-1133">Transmembrane helix</keyword>
<feature type="transmembrane region" description="Helical" evidence="1">
    <location>
        <begin position="6"/>
        <end position="25"/>
    </location>
</feature>
<feature type="transmembrane region" description="Helical" evidence="1">
    <location>
        <begin position="166"/>
        <end position="184"/>
    </location>
</feature>
<feature type="transmembrane region" description="Helical" evidence="1">
    <location>
        <begin position="126"/>
        <end position="146"/>
    </location>
</feature>
<evidence type="ECO:0000256" key="1">
    <source>
        <dbReference type="SAM" id="Phobius"/>
    </source>
</evidence>
<keyword evidence="1" id="KW-0472">Membrane</keyword>
<proteinExistence type="predicted"/>
<gene>
    <name evidence="2" type="ORF">DBRI00130_LOCUS24421</name>
</gene>
<dbReference type="EMBL" id="HBNS01031136">
    <property type="protein sequence ID" value="CAE4625337.1"/>
    <property type="molecule type" value="Transcribed_RNA"/>
</dbReference>
<dbReference type="PANTHER" id="PTHR36974">
    <property type="entry name" value="MEMBRANE PROTEIN-RELATED"/>
    <property type="match status" value="1"/>
</dbReference>
<feature type="transmembrane region" description="Helical" evidence="1">
    <location>
        <begin position="249"/>
        <end position="269"/>
    </location>
</feature>
<dbReference type="PANTHER" id="PTHR36974:SF1">
    <property type="entry name" value="DOXX FAMILY MEMBRANE PROTEIN"/>
    <property type="match status" value="1"/>
</dbReference>
<name>A0A7S4RUE0_9STRA</name>
<sequence>MKGIALLFFTSILGGGSCALSFAPIDHKSRRSFVNDYALKQHTSWHACDSLKGRLGRLGMFHSPSDLVSLSPTRGRAQKGIRKSITFHSSLKTEDDIATEKKSVEDIPRPDPSVLVSAMDDQKQQLAVAGVSAFLLVGTVVVVNFLNLVEGVLPTGWFALWRDFTWPLGLGLIFSAAGVTHFTLKDTYASIVPPRGAWGGLWDVPAPGADTLRISYEDYHTYWTGIAEVGGGLLLIGSGIGFFDVPVQIPAFLMFLLVLSVTPANVYMFTHDAQMRDLPRIPYPWGHVGRGFLQMVLLAFFWKLTFQ</sequence>
<feature type="transmembrane region" description="Helical" evidence="1">
    <location>
        <begin position="222"/>
        <end position="243"/>
    </location>
</feature>
<protein>
    <submittedName>
        <fullName evidence="2">Uncharacterized protein</fullName>
    </submittedName>
</protein>
<dbReference type="PROSITE" id="PS51257">
    <property type="entry name" value="PROKAR_LIPOPROTEIN"/>
    <property type="match status" value="1"/>
</dbReference>
<keyword evidence="1" id="KW-0812">Transmembrane</keyword>
<evidence type="ECO:0000313" key="2">
    <source>
        <dbReference type="EMBL" id="CAE4625337.1"/>
    </source>
</evidence>